<keyword evidence="3" id="KW-1185">Reference proteome</keyword>
<reference evidence="3" key="1">
    <citation type="journal article" date="2017" name="Genome Biol.">
        <title>Comparative genomics reveals high biological diversity and specific adaptations in the industrially and medically important fungal genus Aspergillus.</title>
        <authorList>
            <person name="de Vries R.P."/>
            <person name="Riley R."/>
            <person name="Wiebenga A."/>
            <person name="Aguilar-Osorio G."/>
            <person name="Amillis S."/>
            <person name="Uchima C.A."/>
            <person name="Anderluh G."/>
            <person name="Asadollahi M."/>
            <person name="Askin M."/>
            <person name="Barry K."/>
            <person name="Battaglia E."/>
            <person name="Bayram O."/>
            <person name="Benocci T."/>
            <person name="Braus-Stromeyer S.A."/>
            <person name="Caldana C."/>
            <person name="Canovas D."/>
            <person name="Cerqueira G.C."/>
            <person name="Chen F."/>
            <person name="Chen W."/>
            <person name="Choi C."/>
            <person name="Clum A."/>
            <person name="Dos Santos R.A."/>
            <person name="Damasio A.R."/>
            <person name="Diallinas G."/>
            <person name="Emri T."/>
            <person name="Fekete E."/>
            <person name="Flipphi M."/>
            <person name="Freyberg S."/>
            <person name="Gallo A."/>
            <person name="Gournas C."/>
            <person name="Habgood R."/>
            <person name="Hainaut M."/>
            <person name="Harispe M.L."/>
            <person name="Henrissat B."/>
            <person name="Hilden K.S."/>
            <person name="Hope R."/>
            <person name="Hossain A."/>
            <person name="Karabika E."/>
            <person name="Karaffa L."/>
            <person name="Karanyi Z."/>
            <person name="Krasevec N."/>
            <person name="Kuo A."/>
            <person name="Kusch H."/>
            <person name="LaButti K."/>
            <person name="Lagendijk E.L."/>
            <person name="Lapidus A."/>
            <person name="Levasseur A."/>
            <person name="Lindquist E."/>
            <person name="Lipzen A."/>
            <person name="Logrieco A.F."/>
            <person name="MacCabe A."/>
            <person name="Maekelae M.R."/>
            <person name="Malavazi I."/>
            <person name="Melin P."/>
            <person name="Meyer V."/>
            <person name="Mielnichuk N."/>
            <person name="Miskei M."/>
            <person name="Molnar A.P."/>
            <person name="Mule G."/>
            <person name="Ngan C.Y."/>
            <person name="Orejas M."/>
            <person name="Orosz E."/>
            <person name="Ouedraogo J.P."/>
            <person name="Overkamp K.M."/>
            <person name="Park H.-S."/>
            <person name="Perrone G."/>
            <person name="Piumi F."/>
            <person name="Punt P.J."/>
            <person name="Ram A.F."/>
            <person name="Ramon A."/>
            <person name="Rauscher S."/>
            <person name="Record E."/>
            <person name="Riano-Pachon D.M."/>
            <person name="Robert V."/>
            <person name="Roehrig J."/>
            <person name="Ruller R."/>
            <person name="Salamov A."/>
            <person name="Salih N.S."/>
            <person name="Samson R.A."/>
            <person name="Sandor E."/>
            <person name="Sanguinetti M."/>
            <person name="Schuetze T."/>
            <person name="Sepcic K."/>
            <person name="Shelest E."/>
            <person name="Sherlock G."/>
            <person name="Sophianopoulou V."/>
            <person name="Squina F.M."/>
            <person name="Sun H."/>
            <person name="Susca A."/>
            <person name="Todd R.B."/>
            <person name="Tsang A."/>
            <person name="Unkles S.E."/>
            <person name="van de Wiele N."/>
            <person name="van Rossen-Uffink D."/>
            <person name="Oliveira J.V."/>
            <person name="Vesth T.C."/>
            <person name="Visser J."/>
            <person name="Yu J.-H."/>
            <person name="Zhou M."/>
            <person name="Andersen M.R."/>
            <person name="Archer D.B."/>
            <person name="Baker S.E."/>
            <person name="Benoit I."/>
            <person name="Brakhage A.A."/>
            <person name="Braus G.H."/>
            <person name="Fischer R."/>
            <person name="Frisvad J.C."/>
            <person name="Goldman G.H."/>
            <person name="Houbraken J."/>
            <person name="Oakley B."/>
            <person name="Pocsi I."/>
            <person name="Scazzocchio C."/>
            <person name="Seiboth B."/>
            <person name="vanKuyk P.A."/>
            <person name="Wortman J."/>
            <person name="Dyer P.S."/>
            <person name="Grigoriev I.V."/>
        </authorList>
    </citation>
    <scope>NUCLEOTIDE SEQUENCE [LARGE SCALE GENOMIC DNA]</scope>
    <source>
        <strain evidence="3">CBS 583.65</strain>
    </source>
</reference>
<dbReference type="PANTHER" id="PTHR31531:SF2">
    <property type="entry name" value="E3 UBIQUITIN-PROTEIN LIGASE E3D"/>
    <property type="match status" value="1"/>
</dbReference>
<evidence type="ECO:0008006" key="4">
    <source>
        <dbReference type="Google" id="ProtNLM"/>
    </source>
</evidence>
<protein>
    <recommendedName>
        <fullName evidence="4">Ubiquitin-conjugating enzyme E2-binding protein</fullName>
    </recommendedName>
</protein>
<dbReference type="Pfam" id="PF09814">
    <property type="entry name" value="HECT_2"/>
    <property type="match status" value="1"/>
</dbReference>
<dbReference type="GO" id="GO:0000209">
    <property type="term" value="P:protein polyubiquitination"/>
    <property type="evidence" value="ECO:0007669"/>
    <property type="project" value="TreeGrafter"/>
</dbReference>
<dbReference type="STRING" id="1036611.A0A1L9PF24"/>
<accession>A0A1L9PF24</accession>
<gene>
    <name evidence="2" type="ORF">ASPVEDRAFT_128771</name>
</gene>
<dbReference type="RefSeq" id="XP_040665896.1">
    <property type="nucleotide sequence ID" value="XM_040806576.1"/>
</dbReference>
<dbReference type="GO" id="GO:0030332">
    <property type="term" value="F:cyclin binding"/>
    <property type="evidence" value="ECO:0007669"/>
    <property type="project" value="TreeGrafter"/>
</dbReference>
<evidence type="ECO:0000256" key="1">
    <source>
        <dbReference type="SAM" id="MobiDB-lite"/>
    </source>
</evidence>
<evidence type="ECO:0000313" key="3">
    <source>
        <dbReference type="Proteomes" id="UP000184073"/>
    </source>
</evidence>
<evidence type="ECO:0000313" key="2">
    <source>
        <dbReference type="EMBL" id="OJJ00134.1"/>
    </source>
</evidence>
<dbReference type="GO" id="GO:0000151">
    <property type="term" value="C:ubiquitin ligase complex"/>
    <property type="evidence" value="ECO:0007669"/>
    <property type="project" value="TreeGrafter"/>
</dbReference>
<dbReference type="GO" id="GO:0051865">
    <property type="term" value="P:protein autoubiquitination"/>
    <property type="evidence" value="ECO:0007669"/>
    <property type="project" value="TreeGrafter"/>
</dbReference>
<organism evidence="2 3">
    <name type="scientific">Aspergillus versicolor CBS 583.65</name>
    <dbReference type="NCBI Taxonomy" id="1036611"/>
    <lineage>
        <taxon>Eukaryota</taxon>
        <taxon>Fungi</taxon>
        <taxon>Dikarya</taxon>
        <taxon>Ascomycota</taxon>
        <taxon>Pezizomycotina</taxon>
        <taxon>Eurotiomycetes</taxon>
        <taxon>Eurotiomycetidae</taxon>
        <taxon>Eurotiales</taxon>
        <taxon>Aspergillaceae</taxon>
        <taxon>Aspergillus</taxon>
        <taxon>Aspergillus subgen. Nidulantes</taxon>
    </lineage>
</organism>
<dbReference type="GO" id="GO:0031624">
    <property type="term" value="F:ubiquitin conjugating enzyme binding"/>
    <property type="evidence" value="ECO:0007669"/>
    <property type="project" value="TreeGrafter"/>
</dbReference>
<dbReference type="GO" id="GO:0061630">
    <property type="term" value="F:ubiquitin protein ligase activity"/>
    <property type="evidence" value="ECO:0007669"/>
    <property type="project" value="TreeGrafter"/>
</dbReference>
<feature type="region of interest" description="Disordered" evidence="1">
    <location>
        <begin position="197"/>
        <end position="217"/>
    </location>
</feature>
<dbReference type="EMBL" id="KV878127">
    <property type="protein sequence ID" value="OJJ00134.1"/>
    <property type="molecule type" value="Genomic_DNA"/>
</dbReference>
<dbReference type="GO" id="GO:0043161">
    <property type="term" value="P:proteasome-mediated ubiquitin-dependent protein catabolic process"/>
    <property type="evidence" value="ECO:0007669"/>
    <property type="project" value="TreeGrafter"/>
</dbReference>
<dbReference type="OrthoDB" id="386949at2759"/>
<dbReference type="GeneID" id="63722087"/>
<sequence length="445" mass="49066">MSTENEAGPLGLHAEYLPNIRQVSVQISAPAGSHPEIALSESRRAVSASLTLPEPVGCVSETIKLPARVTEGSRRLLSGTGANAARNGHGTGQDAGLGREFSYRMQVDNDAELRQRSAVDELMDSFVPWSAGDMAPSTKLRCRQCERIVIDMPTATTTSPSNENSTMQSLGLVWKDLPSGNWAEMMDFWHCHKPDPHEDDADSAHKHSTEDENSKVKGYGASNQVLATPGTVLVDVATFLVSEIDCKDLKKVTKERSDGSLLPPDEEVLCDGCDALVGVQDTIAKGWRLFKTSLDAELPSTEEPEGVHWESHPTELVVAAQLLELIERESARRFIIHCGKKDGLLLWVFNPDMRYSNSSSEHSTASQRAMKIFFQTKDHVEALLHPEPGKTSSLSLEELRLPVNTYDSLLAALEASNRMLPQSARTFQGHWKVGILHRFERLKYT</sequence>
<dbReference type="GO" id="GO:0006513">
    <property type="term" value="P:protein monoubiquitination"/>
    <property type="evidence" value="ECO:0007669"/>
    <property type="project" value="TreeGrafter"/>
</dbReference>
<dbReference type="AlphaFoldDB" id="A0A1L9PF24"/>
<proteinExistence type="predicted"/>
<dbReference type="GO" id="GO:0005634">
    <property type="term" value="C:nucleus"/>
    <property type="evidence" value="ECO:0007669"/>
    <property type="project" value="TreeGrafter"/>
</dbReference>
<dbReference type="InterPro" id="IPR019193">
    <property type="entry name" value="UBQ-conj_enz_E2-bd_prot"/>
</dbReference>
<name>A0A1L9PF24_ASPVE</name>
<dbReference type="Proteomes" id="UP000184073">
    <property type="component" value="Unassembled WGS sequence"/>
</dbReference>
<dbReference type="VEuPathDB" id="FungiDB:ASPVEDRAFT_128771"/>
<dbReference type="GO" id="GO:0005829">
    <property type="term" value="C:cytosol"/>
    <property type="evidence" value="ECO:0007669"/>
    <property type="project" value="TreeGrafter"/>
</dbReference>
<dbReference type="PANTHER" id="PTHR31531">
    <property type="entry name" value="E3 UBIQUITIN-PROTEIN LIGASE E3D FAMILY MEMBER"/>
    <property type="match status" value="1"/>
</dbReference>
<feature type="compositionally biased region" description="Basic and acidic residues" evidence="1">
    <location>
        <begin position="197"/>
        <end position="215"/>
    </location>
</feature>